<dbReference type="EMBL" id="BSTJ01000007">
    <property type="protein sequence ID" value="GLY77351.1"/>
    <property type="molecule type" value="Genomic_DNA"/>
</dbReference>
<feature type="transmembrane region" description="Helical" evidence="6">
    <location>
        <begin position="413"/>
        <end position="433"/>
    </location>
</feature>
<feature type="transmembrane region" description="Helical" evidence="6">
    <location>
        <begin position="129"/>
        <end position="155"/>
    </location>
</feature>
<protein>
    <submittedName>
        <fullName evidence="8">MFS transporter</fullName>
    </submittedName>
</protein>
<keyword evidence="4 6" id="KW-0472">Membrane</keyword>
<feature type="transmembrane region" description="Helical" evidence="6">
    <location>
        <begin position="7"/>
        <end position="27"/>
    </location>
</feature>
<feature type="transmembrane region" description="Helical" evidence="6">
    <location>
        <begin position="39"/>
        <end position="59"/>
    </location>
</feature>
<dbReference type="SUPFAM" id="SSF103473">
    <property type="entry name" value="MFS general substrate transporter"/>
    <property type="match status" value="1"/>
</dbReference>
<keyword evidence="2 6" id="KW-0812">Transmembrane</keyword>
<feature type="transmembrane region" description="Helical" evidence="6">
    <location>
        <begin position="288"/>
        <end position="310"/>
    </location>
</feature>
<evidence type="ECO:0000313" key="9">
    <source>
        <dbReference type="Proteomes" id="UP001165135"/>
    </source>
</evidence>
<gene>
    <name evidence="8" type="ORF">Airi01_056180</name>
</gene>
<evidence type="ECO:0000256" key="2">
    <source>
        <dbReference type="ARBA" id="ARBA00022692"/>
    </source>
</evidence>
<evidence type="ECO:0000259" key="7">
    <source>
        <dbReference type="PROSITE" id="PS50850"/>
    </source>
</evidence>
<dbReference type="Proteomes" id="UP001165135">
    <property type="component" value="Unassembled WGS sequence"/>
</dbReference>
<dbReference type="CDD" id="cd17321">
    <property type="entry name" value="MFS_MMR_MDR_like"/>
    <property type="match status" value="1"/>
</dbReference>
<evidence type="ECO:0000313" key="8">
    <source>
        <dbReference type="EMBL" id="GLY77351.1"/>
    </source>
</evidence>
<feature type="transmembrane region" description="Helical" evidence="6">
    <location>
        <begin position="219"/>
        <end position="238"/>
    </location>
</feature>
<organism evidence="8 9">
    <name type="scientific">Actinoallomurus iriomotensis</name>
    <dbReference type="NCBI Taxonomy" id="478107"/>
    <lineage>
        <taxon>Bacteria</taxon>
        <taxon>Bacillati</taxon>
        <taxon>Actinomycetota</taxon>
        <taxon>Actinomycetes</taxon>
        <taxon>Streptosporangiales</taxon>
        <taxon>Thermomonosporaceae</taxon>
        <taxon>Actinoallomurus</taxon>
    </lineage>
</organism>
<keyword evidence="3 6" id="KW-1133">Transmembrane helix</keyword>
<dbReference type="GO" id="GO:0022857">
    <property type="term" value="F:transmembrane transporter activity"/>
    <property type="evidence" value="ECO:0007669"/>
    <property type="project" value="InterPro"/>
</dbReference>
<evidence type="ECO:0000256" key="5">
    <source>
        <dbReference type="SAM" id="MobiDB-lite"/>
    </source>
</evidence>
<evidence type="ECO:0000256" key="3">
    <source>
        <dbReference type="ARBA" id="ARBA00022989"/>
    </source>
</evidence>
<feature type="domain" description="Major facilitator superfamily (MFS) profile" evidence="7">
    <location>
        <begin position="5"/>
        <end position="440"/>
    </location>
</feature>
<dbReference type="InterPro" id="IPR036259">
    <property type="entry name" value="MFS_trans_sf"/>
</dbReference>
<dbReference type="AlphaFoldDB" id="A0A9W6RJP5"/>
<dbReference type="Pfam" id="PF07690">
    <property type="entry name" value="MFS_1"/>
    <property type="match status" value="1"/>
</dbReference>
<name>A0A9W6RJP5_9ACTN</name>
<evidence type="ECO:0000256" key="1">
    <source>
        <dbReference type="ARBA" id="ARBA00004651"/>
    </source>
</evidence>
<feature type="transmembrane region" description="Helical" evidence="6">
    <location>
        <begin position="259"/>
        <end position="282"/>
    </location>
</feature>
<feature type="transmembrane region" description="Helical" evidence="6">
    <location>
        <begin position="322"/>
        <end position="340"/>
    </location>
</feature>
<dbReference type="InterPro" id="IPR011701">
    <property type="entry name" value="MFS"/>
</dbReference>
<comment type="caution">
    <text evidence="8">The sequence shown here is derived from an EMBL/GenBank/DDBJ whole genome shotgun (WGS) entry which is preliminary data.</text>
</comment>
<sequence length="461" mass="46439">MRHGSLVVLLTGQVMVSMDGSIVTVALPHIRTGLHASDALLQLVTGGYILAMASLVVTGARLGDLYGHRRLFRCGLAGFTAASLACGLAPDGPALVAARFAQGGSAALVLPQVLSLIQLGFSGPARARALGLYSMVLALGVAIGQIAGGLIVSAAGWRPVFLLNVPVGAVLIAVGSRSLPGGRERVRSRLDVPGVLILSTAMTAVVVPLVFGQEEGRPPWTWVCLAAGCAGLAAFAWYERRAASPLLDLGVLRAPGVAPGLFAACAVMGAYTGLIFSLALHLQSGLGLSPLGAGLAFLPYTAGFAAAGLSWPRLPVRGPLPVAGPLVFAAAAPLIALTVRHGWSPLVIPLLVVAGAGHAAGFSPLVERLAATAGPARASAVSALTNTGTLLANTLAIATLGGVYLGARTSAQGLLQVTVLLAALLCLAAAGAWRTVAATATRPPRPAARPSELGVHRKLGA</sequence>
<dbReference type="PANTHER" id="PTHR42718">
    <property type="entry name" value="MAJOR FACILITATOR SUPERFAMILY MULTIDRUG TRANSPORTER MFSC"/>
    <property type="match status" value="1"/>
</dbReference>
<feature type="region of interest" description="Disordered" evidence="5">
    <location>
        <begin position="442"/>
        <end position="461"/>
    </location>
</feature>
<reference evidence="8" key="1">
    <citation type="submission" date="2023-03" db="EMBL/GenBank/DDBJ databases">
        <title>Actinoallomurus iriomotensis NBRC 103681.</title>
        <authorList>
            <person name="Ichikawa N."/>
            <person name="Sato H."/>
            <person name="Tonouchi N."/>
        </authorList>
    </citation>
    <scope>NUCLEOTIDE SEQUENCE</scope>
    <source>
        <strain evidence="8">NBRC 103681</strain>
    </source>
</reference>
<dbReference type="InterPro" id="IPR020846">
    <property type="entry name" value="MFS_dom"/>
</dbReference>
<feature type="transmembrane region" description="Helical" evidence="6">
    <location>
        <begin position="161"/>
        <end position="180"/>
    </location>
</feature>
<evidence type="ECO:0000256" key="6">
    <source>
        <dbReference type="SAM" id="Phobius"/>
    </source>
</evidence>
<dbReference type="PROSITE" id="PS50850">
    <property type="entry name" value="MFS"/>
    <property type="match status" value="1"/>
</dbReference>
<evidence type="ECO:0000256" key="4">
    <source>
        <dbReference type="ARBA" id="ARBA00023136"/>
    </source>
</evidence>
<proteinExistence type="predicted"/>
<dbReference type="GO" id="GO:0005886">
    <property type="term" value="C:plasma membrane"/>
    <property type="evidence" value="ECO:0007669"/>
    <property type="project" value="UniProtKB-SubCell"/>
</dbReference>
<accession>A0A9W6RJP5</accession>
<feature type="transmembrane region" description="Helical" evidence="6">
    <location>
        <begin position="71"/>
        <end position="90"/>
    </location>
</feature>
<feature type="transmembrane region" description="Helical" evidence="6">
    <location>
        <begin position="192"/>
        <end position="213"/>
    </location>
</feature>
<feature type="transmembrane region" description="Helical" evidence="6">
    <location>
        <begin position="387"/>
        <end position="407"/>
    </location>
</feature>
<dbReference type="RefSeq" id="WP_285626747.1">
    <property type="nucleotide sequence ID" value="NZ_BSTJ01000007.1"/>
</dbReference>
<dbReference type="Gene3D" id="1.20.1720.10">
    <property type="entry name" value="Multidrug resistance protein D"/>
    <property type="match status" value="1"/>
</dbReference>
<feature type="transmembrane region" description="Helical" evidence="6">
    <location>
        <begin position="346"/>
        <end position="366"/>
    </location>
</feature>
<comment type="subcellular location">
    <subcellularLocation>
        <location evidence="1">Cell membrane</location>
        <topology evidence="1">Multi-pass membrane protein</topology>
    </subcellularLocation>
</comment>
<dbReference type="PANTHER" id="PTHR42718:SF39">
    <property type="entry name" value="ACTINORHODIN TRANSPORTER-RELATED"/>
    <property type="match status" value="1"/>
</dbReference>